<evidence type="ECO:0000313" key="1">
    <source>
        <dbReference type="EMBL" id="CAJ2648300.1"/>
    </source>
</evidence>
<protein>
    <submittedName>
        <fullName evidence="1">Uncharacterized protein</fullName>
    </submittedName>
</protein>
<dbReference type="Proteomes" id="UP001177021">
    <property type="component" value="Unassembled WGS sequence"/>
</dbReference>
<sequence>MAKTLKHVYTWILFLSLFLIAKEVVAYFKCLDSYDCPKVPDEKTFLYECINYRCELFLLESVPLVPMPLIE</sequence>
<reference evidence="1" key="1">
    <citation type="submission" date="2023-10" db="EMBL/GenBank/DDBJ databases">
        <authorList>
            <person name="Rodriguez Cubillos JULIANA M."/>
            <person name="De Vega J."/>
        </authorList>
    </citation>
    <scope>NUCLEOTIDE SEQUENCE</scope>
</reference>
<organism evidence="1 2">
    <name type="scientific">Trifolium pratense</name>
    <name type="common">Red clover</name>
    <dbReference type="NCBI Taxonomy" id="57577"/>
    <lineage>
        <taxon>Eukaryota</taxon>
        <taxon>Viridiplantae</taxon>
        <taxon>Streptophyta</taxon>
        <taxon>Embryophyta</taxon>
        <taxon>Tracheophyta</taxon>
        <taxon>Spermatophyta</taxon>
        <taxon>Magnoliopsida</taxon>
        <taxon>eudicotyledons</taxon>
        <taxon>Gunneridae</taxon>
        <taxon>Pentapetalae</taxon>
        <taxon>rosids</taxon>
        <taxon>fabids</taxon>
        <taxon>Fabales</taxon>
        <taxon>Fabaceae</taxon>
        <taxon>Papilionoideae</taxon>
        <taxon>50 kb inversion clade</taxon>
        <taxon>NPAAA clade</taxon>
        <taxon>Hologalegina</taxon>
        <taxon>IRL clade</taxon>
        <taxon>Trifolieae</taxon>
        <taxon>Trifolium</taxon>
    </lineage>
</organism>
<dbReference type="EMBL" id="CASHSV030000109">
    <property type="protein sequence ID" value="CAJ2648300.1"/>
    <property type="molecule type" value="Genomic_DNA"/>
</dbReference>
<proteinExistence type="predicted"/>
<keyword evidence="2" id="KW-1185">Reference proteome</keyword>
<accession>A0ACB0JT74</accession>
<comment type="caution">
    <text evidence="1">The sequence shown here is derived from an EMBL/GenBank/DDBJ whole genome shotgun (WGS) entry which is preliminary data.</text>
</comment>
<gene>
    <name evidence="1" type="ORF">MILVUS5_LOCUS16674</name>
</gene>
<evidence type="ECO:0000313" key="2">
    <source>
        <dbReference type="Proteomes" id="UP001177021"/>
    </source>
</evidence>
<name>A0ACB0JT74_TRIPR</name>